<gene>
    <name evidence="2" type="ORF">BW425_20970</name>
    <name evidence="1" type="ORF">FOS08_15540</name>
</gene>
<comment type="caution">
    <text evidence="2">The sequence shown here is derived from an EMBL/GenBank/DDBJ whole genome shotgun (WGS) entry which is preliminary data.</text>
</comment>
<reference evidence="2 3" key="1">
    <citation type="submission" date="2017-02" db="EMBL/GenBank/DDBJ databases">
        <title>Bacillus pseudomycoides isolate FSL K6-0042.</title>
        <authorList>
            <person name="Kovac J."/>
        </authorList>
    </citation>
    <scope>NUCLEOTIDE SEQUENCE [LARGE SCALE GENOMIC DNA]</scope>
    <source>
        <strain evidence="2 3">FSL K6-0042</strain>
    </source>
</reference>
<evidence type="ECO:0000313" key="3">
    <source>
        <dbReference type="Proteomes" id="UP000195321"/>
    </source>
</evidence>
<dbReference type="Proteomes" id="UP000195321">
    <property type="component" value="Unassembled WGS sequence"/>
</dbReference>
<dbReference type="EMBL" id="MWPX01000031">
    <property type="protein sequence ID" value="OUM46967.1"/>
    <property type="molecule type" value="Genomic_DNA"/>
</dbReference>
<reference evidence="1" key="2">
    <citation type="submission" date="2019-07" db="EMBL/GenBank/DDBJ databases">
        <title>Phylogenomic Reclassification of ATCC Bacillus Strains and Various Taxa within the Genus Bacillus.</title>
        <authorList>
            <person name="Riojas M.A."/>
            <person name="Frank A.M."/>
            <person name="Fenn S.L."/>
            <person name="King S.P."/>
            <person name="Brower S.M."/>
            <person name="Hazbon M.H."/>
        </authorList>
    </citation>
    <scope>NUCLEOTIDE SEQUENCE</scope>
    <source>
        <strain evidence="1">NR-12239</strain>
    </source>
</reference>
<dbReference type="EMBL" id="VLYX01000015">
    <property type="protein sequence ID" value="MDR4327287.1"/>
    <property type="molecule type" value="Genomic_DNA"/>
</dbReference>
<name>A0A1Y3M961_9BACI</name>
<accession>A0A1Y3M961</accession>
<protein>
    <submittedName>
        <fullName evidence="1">Spore germination protein</fullName>
    </submittedName>
    <submittedName>
        <fullName evidence="2">Spore gernimation protein GerA</fullName>
    </submittedName>
</protein>
<dbReference type="GO" id="GO:0016020">
    <property type="term" value="C:membrane"/>
    <property type="evidence" value="ECO:0007669"/>
    <property type="project" value="InterPro"/>
</dbReference>
<proteinExistence type="predicted"/>
<dbReference type="GO" id="GO:0009847">
    <property type="term" value="P:spore germination"/>
    <property type="evidence" value="ECO:0007669"/>
    <property type="project" value="InterPro"/>
</dbReference>
<organism evidence="2 3">
    <name type="scientific">Bacillus pseudomycoides</name>
    <dbReference type="NCBI Taxonomy" id="64104"/>
    <lineage>
        <taxon>Bacteria</taxon>
        <taxon>Bacillati</taxon>
        <taxon>Bacillota</taxon>
        <taxon>Bacilli</taxon>
        <taxon>Bacillales</taxon>
        <taxon>Bacillaceae</taxon>
        <taxon>Bacillus</taxon>
        <taxon>Bacillus cereus group</taxon>
    </lineage>
</organism>
<evidence type="ECO:0000313" key="1">
    <source>
        <dbReference type="EMBL" id="MDR4327287.1"/>
    </source>
</evidence>
<evidence type="ECO:0000313" key="2">
    <source>
        <dbReference type="EMBL" id="OUM46967.1"/>
    </source>
</evidence>
<dbReference type="Proteomes" id="UP001248134">
    <property type="component" value="Unassembled WGS sequence"/>
</dbReference>
<sequence>MGTATSKEMKEFLKNYVLTVGSMKECDVVEGTISESLTGYTVLLIDGMGEILLLETQLWKSRSVNS</sequence>
<dbReference type="AlphaFoldDB" id="A0A1Y3M961"/>
<dbReference type="RefSeq" id="WP_016114506.1">
    <property type="nucleotide sequence ID" value="NZ_CP189809.1"/>
</dbReference>